<dbReference type="CDD" id="cd06260">
    <property type="entry name" value="DUF820-like"/>
    <property type="match status" value="1"/>
</dbReference>
<feature type="domain" description="Putative restriction endonuclease" evidence="1">
    <location>
        <begin position="13"/>
        <end position="161"/>
    </location>
</feature>
<dbReference type="Gene3D" id="3.90.1570.10">
    <property type="entry name" value="tt1808, chain A"/>
    <property type="match status" value="1"/>
</dbReference>
<comment type="caution">
    <text evidence="2">The sequence shown here is derived from an EMBL/GenBank/DDBJ whole genome shotgun (WGS) entry which is preliminary data.</text>
</comment>
<dbReference type="InterPro" id="IPR012296">
    <property type="entry name" value="Nuclease_put_TT1808"/>
</dbReference>
<keyword evidence="3" id="KW-1185">Reference proteome</keyword>
<dbReference type="PANTHER" id="PTHR36558:SF1">
    <property type="entry name" value="RESTRICTION ENDONUCLEASE DOMAIN-CONTAINING PROTEIN-RELATED"/>
    <property type="match status" value="1"/>
</dbReference>
<dbReference type="PANTHER" id="PTHR36558">
    <property type="entry name" value="GLR1098 PROTEIN"/>
    <property type="match status" value="1"/>
</dbReference>
<evidence type="ECO:0000313" key="3">
    <source>
        <dbReference type="Proteomes" id="UP001604335"/>
    </source>
</evidence>
<evidence type="ECO:0000259" key="1">
    <source>
        <dbReference type="Pfam" id="PF05685"/>
    </source>
</evidence>
<keyword evidence="2" id="KW-0255">Endonuclease</keyword>
<dbReference type="GO" id="GO:0004519">
    <property type="term" value="F:endonuclease activity"/>
    <property type="evidence" value="ECO:0007669"/>
    <property type="project" value="UniProtKB-KW"/>
</dbReference>
<evidence type="ECO:0000313" key="2">
    <source>
        <dbReference type="EMBL" id="MFG3818188.1"/>
    </source>
</evidence>
<name>A0ABW7CAJ4_9CYAN</name>
<accession>A0ABW7CAJ4</accession>
<protein>
    <submittedName>
        <fullName evidence="2">Uma2 family endonuclease</fullName>
    </submittedName>
</protein>
<proteinExistence type="predicted"/>
<dbReference type="RefSeq" id="WP_393013289.1">
    <property type="nucleotide sequence ID" value="NZ_JAZAQF010000069.1"/>
</dbReference>
<keyword evidence="2" id="KW-0378">Hydrolase</keyword>
<dbReference type="InterPro" id="IPR011335">
    <property type="entry name" value="Restrct_endonuc-II-like"/>
</dbReference>
<keyword evidence="2" id="KW-0540">Nuclease</keyword>
<dbReference type="SUPFAM" id="SSF52980">
    <property type="entry name" value="Restriction endonuclease-like"/>
    <property type="match status" value="1"/>
</dbReference>
<organism evidence="2 3">
    <name type="scientific">Limnothrix redekei LRLZ20PSL1</name>
    <dbReference type="NCBI Taxonomy" id="3112953"/>
    <lineage>
        <taxon>Bacteria</taxon>
        <taxon>Bacillati</taxon>
        <taxon>Cyanobacteriota</taxon>
        <taxon>Cyanophyceae</taxon>
        <taxon>Pseudanabaenales</taxon>
        <taxon>Pseudanabaenaceae</taxon>
        <taxon>Limnothrix</taxon>
    </lineage>
</organism>
<gene>
    <name evidence="2" type="ORF">VPK24_11125</name>
</gene>
<dbReference type="Pfam" id="PF05685">
    <property type="entry name" value="Uma2"/>
    <property type="match status" value="1"/>
</dbReference>
<dbReference type="EMBL" id="JAZAQF010000069">
    <property type="protein sequence ID" value="MFG3818188.1"/>
    <property type="molecule type" value="Genomic_DNA"/>
</dbReference>
<reference evidence="3" key="1">
    <citation type="journal article" date="2024" name="Algal Res.">
        <title>Biochemical, toxicological and genomic investigation of a high-biomass producing Limnothrix strain isolated from Italian shallow drinking water reservoir.</title>
        <authorList>
            <person name="Simonazzi M."/>
            <person name="Shishido T.K."/>
            <person name="Delbaje E."/>
            <person name="Wahlsten M."/>
            <person name="Fewer D.P."/>
            <person name="Sivonen K."/>
            <person name="Pezzolesi L."/>
            <person name="Pistocchi R."/>
        </authorList>
    </citation>
    <scope>NUCLEOTIDE SEQUENCE [LARGE SCALE GENOMIC DNA]</scope>
    <source>
        <strain evidence="3">LRLZ20PSL1</strain>
    </source>
</reference>
<sequence>MVANFDRLLMSPTDYLAWEAEQSVRHEYFHGAAYAMVGGTLAHNAIALNIASWLRGQLRGTGCHTYMADAKVQISAAGPYFYPDGVVTCDQRDRQATSLISHPKLIIEVLSPSTAGFDRGDKFKAYRRLPSLQEYLLIDATQISVDRYARNPLNQWVLTSYPAVDPDPEADWGAISIHLESLDLTASLGMIYEEVQFL</sequence>
<dbReference type="Proteomes" id="UP001604335">
    <property type="component" value="Unassembled WGS sequence"/>
</dbReference>
<dbReference type="InterPro" id="IPR008538">
    <property type="entry name" value="Uma2"/>
</dbReference>